<dbReference type="NCBIfam" id="TIGR00667">
    <property type="entry name" value="aat"/>
    <property type="match status" value="1"/>
</dbReference>
<comment type="similarity">
    <text evidence="9 15">Belongs to the L/F-transferase family.</text>
</comment>
<dbReference type="PANTHER" id="PTHR30098:SF2">
    <property type="entry name" value="LEUCYL_PHENYLALANYL-TRNA--PROTEIN TRANSFERASE"/>
    <property type="match status" value="1"/>
</dbReference>
<dbReference type="GO" id="GO:0005737">
    <property type="term" value="C:cytoplasm"/>
    <property type="evidence" value="ECO:0007669"/>
    <property type="project" value="UniProtKB-SubCell"/>
</dbReference>
<comment type="catalytic activity">
    <reaction evidence="6 15">
        <text>N-terminal L-arginyl-[protein] + L-leucyl-tRNA(Leu) = N-terminal L-leucyl-L-arginyl-[protein] + tRNA(Leu) + H(+)</text>
        <dbReference type="Rhea" id="RHEA:50416"/>
        <dbReference type="Rhea" id="RHEA-COMP:9613"/>
        <dbReference type="Rhea" id="RHEA-COMP:9622"/>
        <dbReference type="Rhea" id="RHEA-COMP:12672"/>
        <dbReference type="Rhea" id="RHEA-COMP:12673"/>
        <dbReference type="ChEBI" id="CHEBI:15378"/>
        <dbReference type="ChEBI" id="CHEBI:64719"/>
        <dbReference type="ChEBI" id="CHEBI:78442"/>
        <dbReference type="ChEBI" id="CHEBI:78494"/>
        <dbReference type="ChEBI" id="CHEBI:133044"/>
        <dbReference type="EC" id="2.3.2.6"/>
    </reaction>
</comment>
<evidence type="ECO:0000256" key="3">
    <source>
        <dbReference type="ARBA" id="ARBA00022679"/>
    </source>
</evidence>
<evidence type="ECO:0000256" key="4">
    <source>
        <dbReference type="ARBA" id="ARBA00023315"/>
    </source>
</evidence>
<dbReference type="GeneID" id="85017924"/>
<dbReference type="SUPFAM" id="SSF55729">
    <property type="entry name" value="Acyl-CoA N-acyltransferases (Nat)"/>
    <property type="match status" value="1"/>
</dbReference>
<dbReference type="RefSeq" id="WP_016419504.1">
    <property type="nucleotide sequence ID" value="NZ_FNND01000001.1"/>
</dbReference>
<keyword evidence="3 15" id="KW-0808">Transferase</keyword>
<dbReference type="InterPro" id="IPR042221">
    <property type="entry name" value="Leu/Phe-tRNA_Trfase_N"/>
</dbReference>
<dbReference type="AlphaFoldDB" id="A0A1H2QMI9"/>
<comment type="catalytic activity">
    <reaction evidence="7 15">
        <text>N-terminal L-lysyl-[protein] + L-leucyl-tRNA(Leu) = N-terminal L-leucyl-L-lysyl-[protein] + tRNA(Leu) + H(+)</text>
        <dbReference type="Rhea" id="RHEA:12340"/>
        <dbReference type="Rhea" id="RHEA-COMP:9613"/>
        <dbReference type="Rhea" id="RHEA-COMP:9622"/>
        <dbReference type="Rhea" id="RHEA-COMP:12670"/>
        <dbReference type="Rhea" id="RHEA-COMP:12671"/>
        <dbReference type="ChEBI" id="CHEBI:15378"/>
        <dbReference type="ChEBI" id="CHEBI:65249"/>
        <dbReference type="ChEBI" id="CHEBI:78442"/>
        <dbReference type="ChEBI" id="CHEBI:78494"/>
        <dbReference type="ChEBI" id="CHEBI:133043"/>
        <dbReference type="EC" id="2.3.2.6"/>
    </reaction>
</comment>
<evidence type="ECO:0000313" key="17">
    <source>
        <dbReference type="Proteomes" id="UP000182771"/>
    </source>
</evidence>
<evidence type="ECO:0000256" key="13">
    <source>
        <dbReference type="ARBA" id="ARBA00077165"/>
    </source>
</evidence>
<dbReference type="EMBL" id="FNND01000001">
    <property type="protein sequence ID" value="SDW08417.1"/>
    <property type="molecule type" value="Genomic_DNA"/>
</dbReference>
<evidence type="ECO:0000256" key="15">
    <source>
        <dbReference type="HAMAP-Rule" id="MF_00688"/>
    </source>
</evidence>
<dbReference type="Pfam" id="PF03588">
    <property type="entry name" value="Leu_Phe_trans"/>
    <property type="match status" value="1"/>
</dbReference>
<keyword evidence="2 15" id="KW-0963">Cytoplasm</keyword>
<evidence type="ECO:0000256" key="12">
    <source>
        <dbReference type="ARBA" id="ARBA00077136"/>
    </source>
</evidence>
<dbReference type="GO" id="GO:0030163">
    <property type="term" value="P:protein catabolic process"/>
    <property type="evidence" value="ECO:0007669"/>
    <property type="project" value="UniProtKB-UniRule"/>
</dbReference>
<organism evidence="16 17">
    <name type="scientific">Capnocytophaga granulosa</name>
    <dbReference type="NCBI Taxonomy" id="45242"/>
    <lineage>
        <taxon>Bacteria</taxon>
        <taxon>Pseudomonadati</taxon>
        <taxon>Bacteroidota</taxon>
        <taxon>Flavobacteriia</taxon>
        <taxon>Flavobacteriales</taxon>
        <taxon>Flavobacteriaceae</taxon>
        <taxon>Capnocytophaga</taxon>
    </lineage>
</organism>
<dbReference type="FunFam" id="3.30.70.3550:FF:000001">
    <property type="entry name" value="Leucyl/phenylalanyl-tRNA--protein transferase"/>
    <property type="match status" value="1"/>
</dbReference>
<dbReference type="Gene3D" id="3.40.630.70">
    <property type="entry name" value="Leucyl/phenylalanyl-tRNA-protein transferase, C-terminal domain"/>
    <property type="match status" value="1"/>
</dbReference>
<evidence type="ECO:0000256" key="8">
    <source>
        <dbReference type="ARBA" id="ARBA00054043"/>
    </source>
</evidence>
<dbReference type="PANTHER" id="PTHR30098">
    <property type="entry name" value="LEUCYL/PHENYLALANYL-TRNA--PROTEIN TRANSFERASE"/>
    <property type="match status" value="1"/>
</dbReference>
<comment type="function">
    <text evidence="8 15">Functions in the N-end rule pathway of protein degradation where it conjugates Leu, Phe and, less efficiently, Met from aminoacyl-tRNAs to the N-termini of proteins containing an N-terminal arginine or lysine.</text>
</comment>
<dbReference type="InterPro" id="IPR004616">
    <property type="entry name" value="Leu/Phe-tRNA_Trfase"/>
</dbReference>
<keyword evidence="17" id="KW-1185">Reference proteome</keyword>
<dbReference type="OrthoDB" id="9790282at2"/>
<comment type="catalytic activity">
    <reaction evidence="5 15">
        <text>L-phenylalanyl-tRNA(Phe) + an N-terminal L-alpha-aminoacyl-[protein] = an N-terminal L-phenylalanyl-L-alpha-aminoacyl-[protein] + tRNA(Phe)</text>
        <dbReference type="Rhea" id="RHEA:43632"/>
        <dbReference type="Rhea" id="RHEA-COMP:9668"/>
        <dbReference type="Rhea" id="RHEA-COMP:9699"/>
        <dbReference type="Rhea" id="RHEA-COMP:10636"/>
        <dbReference type="Rhea" id="RHEA-COMP:10637"/>
        <dbReference type="ChEBI" id="CHEBI:78442"/>
        <dbReference type="ChEBI" id="CHEBI:78531"/>
        <dbReference type="ChEBI" id="CHEBI:78597"/>
        <dbReference type="ChEBI" id="CHEBI:83561"/>
        <dbReference type="EC" id="2.3.2.6"/>
    </reaction>
</comment>
<evidence type="ECO:0000256" key="9">
    <source>
        <dbReference type="ARBA" id="ARBA00061535"/>
    </source>
</evidence>
<evidence type="ECO:0000256" key="10">
    <source>
        <dbReference type="ARBA" id="ARBA00066767"/>
    </source>
</evidence>
<evidence type="ECO:0000256" key="11">
    <source>
        <dbReference type="ARBA" id="ARBA00074372"/>
    </source>
</evidence>
<evidence type="ECO:0000256" key="7">
    <source>
        <dbReference type="ARBA" id="ARBA00051538"/>
    </source>
</evidence>
<proteinExistence type="inferred from homology"/>
<evidence type="ECO:0000256" key="1">
    <source>
        <dbReference type="ARBA" id="ARBA00004496"/>
    </source>
</evidence>
<evidence type="ECO:0000256" key="14">
    <source>
        <dbReference type="ARBA" id="ARBA00083640"/>
    </source>
</evidence>
<evidence type="ECO:0000256" key="6">
    <source>
        <dbReference type="ARBA" id="ARBA00050652"/>
    </source>
</evidence>
<dbReference type="GO" id="GO:0008914">
    <property type="term" value="F:leucyl-tRNA--protein transferase activity"/>
    <property type="evidence" value="ECO:0007669"/>
    <property type="project" value="UniProtKB-UniRule"/>
</dbReference>
<dbReference type="Proteomes" id="UP000182771">
    <property type="component" value="Unassembled WGS sequence"/>
</dbReference>
<reference evidence="16 17" key="1">
    <citation type="submission" date="2016-10" db="EMBL/GenBank/DDBJ databases">
        <authorList>
            <person name="Varghese N."/>
            <person name="Submissions S."/>
        </authorList>
    </citation>
    <scope>NUCLEOTIDE SEQUENCE [LARGE SCALE GENOMIC DNA]</scope>
    <source>
        <strain evidence="16 17">DSM 11449</strain>
    </source>
</reference>
<dbReference type="HAMAP" id="MF_00688">
    <property type="entry name" value="Leu_Phe_trans"/>
    <property type="match status" value="1"/>
</dbReference>
<comment type="subcellular location">
    <subcellularLocation>
        <location evidence="1 15">Cytoplasm</location>
    </subcellularLocation>
</comment>
<dbReference type="InterPro" id="IPR042203">
    <property type="entry name" value="Leu/Phe-tRNA_Trfase_C"/>
</dbReference>
<sequence length="225" mass="26260">MYILTQNLYFPPVEQADKTGILAIGGDLSIPRLLLAYKSGVFPWYNEDEPILWWAPKKRMVVVPQHYTMHKSMHNIFNRKIFDITFNKDFYQVITTCKNIYRRDQQGTWISDEIVEAYTKLHEMGLARSVEVWQNKKLVGGLYGVDIGNGIFCGESMFSKVSNASKVAFYTLLQDLKEKDYLLLDCQVYNEHLESLGAYEILRSEYMKYLLEGNIRLRIKKMKAS</sequence>
<keyword evidence="4 15" id="KW-0012">Acyltransferase</keyword>
<gene>
    <name evidence="15" type="primary">aat</name>
    <name evidence="16" type="ORF">SAMN05444420_101203</name>
</gene>
<dbReference type="EC" id="2.3.2.6" evidence="10 15"/>
<evidence type="ECO:0000313" key="16">
    <source>
        <dbReference type="EMBL" id="SDW08417.1"/>
    </source>
</evidence>
<protein>
    <recommendedName>
        <fullName evidence="11 15">Leucyl/phenylalanyl-tRNA--protein transferase</fullName>
        <ecNumber evidence="10 15">2.3.2.6</ecNumber>
    </recommendedName>
    <alternativeName>
        <fullName evidence="12 15">L/F-transferase</fullName>
    </alternativeName>
    <alternativeName>
        <fullName evidence="13 15">Leucyltransferase</fullName>
    </alternativeName>
    <alternativeName>
        <fullName evidence="14 15">Phenyalanyltransferase</fullName>
    </alternativeName>
</protein>
<evidence type="ECO:0000256" key="5">
    <source>
        <dbReference type="ARBA" id="ARBA00050607"/>
    </source>
</evidence>
<dbReference type="InterPro" id="IPR016181">
    <property type="entry name" value="Acyl_CoA_acyltransferase"/>
</dbReference>
<name>A0A1H2QMI9_9FLAO</name>
<dbReference type="Gene3D" id="3.30.70.3550">
    <property type="entry name" value="Leucyl/phenylalanyl-tRNA-protein transferase, N-terminal domain"/>
    <property type="match status" value="1"/>
</dbReference>
<evidence type="ECO:0000256" key="2">
    <source>
        <dbReference type="ARBA" id="ARBA00022490"/>
    </source>
</evidence>
<comment type="caution">
    <text evidence="16">The sequence shown here is derived from an EMBL/GenBank/DDBJ whole genome shotgun (WGS) entry which is preliminary data.</text>
</comment>
<accession>A0A1H2QMI9</accession>